<gene>
    <name evidence="2" type="ORF">LA76x_3757</name>
</gene>
<evidence type="ECO:0000313" key="3">
    <source>
        <dbReference type="Proteomes" id="UP000060787"/>
    </source>
</evidence>
<evidence type="ECO:0000313" key="2">
    <source>
        <dbReference type="EMBL" id="ALN81879.1"/>
    </source>
</evidence>
<dbReference type="KEGG" id="laq:GLA29479_917"/>
<feature type="compositionally biased region" description="Basic and acidic residues" evidence="1">
    <location>
        <begin position="1"/>
        <end position="14"/>
    </location>
</feature>
<dbReference type="AlphaFoldDB" id="A0A0S2FEA6"/>
<evidence type="ECO:0000256" key="1">
    <source>
        <dbReference type="SAM" id="MobiDB-lite"/>
    </source>
</evidence>
<feature type="region of interest" description="Disordered" evidence="1">
    <location>
        <begin position="1"/>
        <end position="28"/>
    </location>
</feature>
<organism evidence="2 3">
    <name type="scientific">Lysobacter antibioticus</name>
    <dbReference type="NCBI Taxonomy" id="84531"/>
    <lineage>
        <taxon>Bacteria</taxon>
        <taxon>Pseudomonadati</taxon>
        <taxon>Pseudomonadota</taxon>
        <taxon>Gammaproteobacteria</taxon>
        <taxon>Lysobacterales</taxon>
        <taxon>Lysobacteraceae</taxon>
        <taxon>Lysobacter</taxon>
    </lineage>
</organism>
<sequence length="63" mass="6988">MRPRTDPGRAKDGAGRINPSRASPAGYNDSASAFARWVGAAAKRTWSRAEISGSKRTWRRRRT</sequence>
<accession>A0A0S2FEA6</accession>
<proteinExistence type="predicted"/>
<dbReference type="EMBL" id="CP011129">
    <property type="protein sequence ID" value="ALN81879.1"/>
    <property type="molecule type" value="Genomic_DNA"/>
</dbReference>
<name>A0A0S2FEA6_LYSAN</name>
<keyword evidence="3" id="KW-1185">Reference proteome</keyword>
<dbReference type="PATRIC" id="fig|84531.7.peg.912"/>
<reference evidence="2 3" key="1">
    <citation type="journal article" date="2015" name="BMC Genomics">
        <title>Comparative genomics and metabolic profiling of the genus Lysobacter.</title>
        <authorList>
            <person name="de Bruijn I."/>
            <person name="Cheng X."/>
            <person name="de Jager V."/>
            <person name="Exposito R.G."/>
            <person name="Watrous J."/>
            <person name="Patel N."/>
            <person name="Postma J."/>
            <person name="Dorrestein P.C."/>
            <person name="Kobayashi D."/>
            <person name="Raaijmakers J.M."/>
        </authorList>
    </citation>
    <scope>NUCLEOTIDE SEQUENCE [LARGE SCALE GENOMIC DNA]</scope>
    <source>
        <strain evidence="2 3">76</strain>
    </source>
</reference>
<dbReference type="KEGG" id="lab:LA76x_3757"/>
<protein>
    <submittedName>
        <fullName evidence="2">Uncharacterized protein</fullName>
    </submittedName>
</protein>
<dbReference type="Proteomes" id="UP000060787">
    <property type="component" value="Chromosome"/>
</dbReference>